<sequence length="460" mass="48392">MTSHGESTMTAMAAIRDEQGLGRRISVPPRGAIVIAMAAVIAVAGAAAAWLRLPGTARDTLWAEDGRDFLQGAIDSGFDEVFVPYGGYLHVIPRLIAGLAAALPVESMAVAMTAGSCLVAGVCTAVVWLCARQILLPVHAAVVAALTVLAPLAAREVLGNTANLHTLMMWTLLWLLLVTPRRRGVAVVVAVVVAFAALTEIQAVLLIPVALWRVRDPMRRIVLAGLLTGLAAQVAASLLSPRRQTAFGHVEPLSYVKGFVANAVLPLALPQQAIGPALAGHGLAIVVGAAAATLLLLGLLLRSSSRSHRILVAVLLAGAVVIYCGSVYANPEDYYDYARHTTEQLRSIWLPRYGVLPSMLIASAIVVAADGVARARRPGSTGAVRRRALLSRLAVAGVVASMVLHFGPWDTRRSQGPAWTPQVAAARQLCEQDPGRGDVTLEQTLGWEVRVPCDRLGGGS</sequence>
<keyword evidence="3" id="KW-1185">Reference proteome</keyword>
<feature type="transmembrane region" description="Helical" evidence="1">
    <location>
        <begin position="185"/>
        <end position="209"/>
    </location>
</feature>
<dbReference type="EMBL" id="JYIX01000032">
    <property type="protein sequence ID" value="KJL33786.1"/>
    <property type="molecule type" value="Genomic_DNA"/>
</dbReference>
<name>A0A0F0LQI8_9MICO</name>
<feature type="transmembrane region" description="Helical" evidence="1">
    <location>
        <begin position="134"/>
        <end position="154"/>
    </location>
</feature>
<feature type="transmembrane region" description="Helical" evidence="1">
    <location>
        <begin position="221"/>
        <end position="240"/>
    </location>
</feature>
<evidence type="ECO:0000313" key="3">
    <source>
        <dbReference type="Proteomes" id="UP000033740"/>
    </source>
</evidence>
<dbReference type="AlphaFoldDB" id="A0A0F0LQI8"/>
<gene>
    <name evidence="2" type="ORF">RS86_01583</name>
</gene>
<feature type="transmembrane region" description="Helical" evidence="1">
    <location>
        <begin position="252"/>
        <end position="269"/>
    </location>
</feature>
<evidence type="ECO:0000256" key="1">
    <source>
        <dbReference type="SAM" id="Phobius"/>
    </source>
</evidence>
<feature type="transmembrane region" description="Helical" evidence="1">
    <location>
        <begin position="281"/>
        <end position="301"/>
    </location>
</feature>
<reference evidence="2 3" key="1">
    <citation type="submission" date="2015-02" db="EMBL/GenBank/DDBJ databases">
        <title>Draft genome sequences of ten Microbacterium spp. with emphasis on heavy metal contaminated environments.</title>
        <authorList>
            <person name="Corretto E."/>
        </authorList>
    </citation>
    <scope>NUCLEOTIDE SEQUENCE [LARGE SCALE GENOMIC DNA]</scope>
    <source>
        <strain evidence="2 3">ARN176</strain>
    </source>
</reference>
<accession>A0A0F0LQI8</accession>
<dbReference type="Proteomes" id="UP000033740">
    <property type="component" value="Unassembled WGS sequence"/>
</dbReference>
<dbReference type="PATRIC" id="fig|582680.6.peg.1633"/>
<protein>
    <recommendedName>
        <fullName evidence="4">Glycosyltransferase RgtA/B/C/D-like domain-containing protein</fullName>
    </recommendedName>
</protein>
<comment type="caution">
    <text evidence="2">The sequence shown here is derived from an EMBL/GenBank/DDBJ whole genome shotgun (WGS) entry which is preliminary data.</text>
</comment>
<keyword evidence="1" id="KW-0812">Transmembrane</keyword>
<evidence type="ECO:0000313" key="2">
    <source>
        <dbReference type="EMBL" id="KJL33786.1"/>
    </source>
</evidence>
<feature type="transmembrane region" description="Helical" evidence="1">
    <location>
        <begin position="389"/>
        <end position="407"/>
    </location>
</feature>
<evidence type="ECO:0008006" key="4">
    <source>
        <dbReference type="Google" id="ProtNLM"/>
    </source>
</evidence>
<feature type="transmembrane region" description="Helical" evidence="1">
    <location>
        <begin position="310"/>
        <end position="329"/>
    </location>
</feature>
<feature type="transmembrane region" description="Helical" evidence="1">
    <location>
        <begin position="160"/>
        <end position="178"/>
    </location>
</feature>
<keyword evidence="1" id="KW-1133">Transmembrane helix</keyword>
<feature type="transmembrane region" description="Helical" evidence="1">
    <location>
        <begin position="108"/>
        <end position="129"/>
    </location>
</feature>
<keyword evidence="1" id="KW-0472">Membrane</keyword>
<organism evidence="2 3">
    <name type="scientific">Microbacterium azadirachtae</name>
    <dbReference type="NCBI Taxonomy" id="582680"/>
    <lineage>
        <taxon>Bacteria</taxon>
        <taxon>Bacillati</taxon>
        <taxon>Actinomycetota</taxon>
        <taxon>Actinomycetes</taxon>
        <taxon>Micrococcales</taxon>
        <taxon>Microbacteriaceae</taxon>
        <taxon>Microbacterium</taxon>
    </lineage>
</organism>
<feature type="transmembrane region" description="Helical" evidence="1">
    <location>
        <begin position="349"/>
        <end position="369"/>
    </location>
</feature>
<proteinExistence type="predicted"/>
<feature type="transmembrane region" description="Helical" evidence="1">
    <location>
        <begin position="31"/>
        <end position="51"/>
    </location>
</feature>